<feature type="region of interest" description="Disordered" evidence="1">
    <location>
        <begin position="39"/>
        <end position="150"/>
    </location>
</feature>
<reference evidence="2" key="1">
    <citation type="submission" date="2021-01" db="EMBL/GenBank/DDBJ databases">
        <authorList>
            <person name="Li R."/>
            <person name="Bekaert M."/>
        </authorList>
    </citation>
    <scope>NUCLEOTIDE SEQUENCE</scope>
    <source>
        <strain evidence="2">Farmed</strain>
    </source>
</reference>
<organism evidence="2 3">
    <name type="scientific">Acanthosepion pharaonis</name>
    <name type="common">Pharaoh cuttlefish</name>
    <name type="synonym">Sepia pharaonis</name>
    <dbReference type="NCBI Taxonomy" id="158019"/>
    <lineage>
        <taxon>Eukaryota</taxon>
        <taxon>Metazoa</taxon>
        <taxon>Spiralia</taxon>
        <taxon>Lophotrochozoa</taxon>
        <taxon>Mollusca</taxon>
        <taxon>Cephalopoda</taxon>
        <taxon>Coleoidea</taxon>
        <taxon>Decapodiformes</taxon>
        <taxon>Sepiida</taxon>
        <taxon>Sepiina</taxon>
        <taxon>Sepiidae</taxon>
        <taxon>Acanthosepion</taxon>
    </lineage>
</organism>
<protein>
    <submittedName>
        <fullName evidence="2">Uncharacterized protein</fullName>
    </submittedName>
</protein>
<dbReference type="EMBL" id="CAHIKZ030002576">
    <property type="protein sequence ID" value="CAE1289106.1"/>
    <property type="molecule type" value="Genomic_DNA"/>
</dbReference>
<dbReference type="Proteomes" id="UP000597762">
    <property type="component" value="Unassembled WGS sequence"/>
</dbReference>
<dbReference type="InterPro" id="IPR028271">
    <property type="entry name" value="RAMAC"/>
</dbReference>
<comment type="caution">
    <text evidence="2">The sequence shown here is derived from an EMBL/GenBank/DDBJ whole genome shotgun (WGS) entry which is preliminary data.</text>
</comment>
<dbReference type="GO" id="GO:0003723">
    <property type="term" value="F:RNA binding"/>
    <property type="evidence" value="ECO:0007669"/>
    <property type="project" value="InterPro"/>
</dbReference>
<sequence>MCLETGSSQPEKLAFSKLTDKNQIVAELEEEFKYRFTDEDEEYKATTSQSTPPPPAIIPWAVRPKRNYDWSSNNRGEHWNKHRQRNYHDDYRHSRRSGGGGGGYQNQRGYYQDDRYGGHSGHSRHYRGSHSSSFYPGQRESYRHHQYRKN</sequence>
<proteinExistence type="predicted"/>
<name>A0A812D536_ACAPH</name>
<evidence type="ECO:0000313" key="3">
    <source>
        <dbReference type="Proteomes" id="UP000597762"/>
    </source>
</evidence>
<dbReference type="GO" id="GO:0106005">
    <property type="term" value="P:RNA 5'-cap (guanine-N7)-methylation"/>
    <property type="evidence" value="ECO:0007669"/>
    <property type="project" value="InterPro"/>
</dbReference>
<accession>A0A812D536</accession>
<evidence type="ECO:0000313" key="2">
    <source>
        <dbReference type="EMBL" id="CAE1289106.1"/>
    </source>
</evidence>
<dbReference type="Pfam" id="PF15320">
    <property type="entry name" value="RAM"/>
    <property type="match status" value="1"/>
</dbReference>
<dbReference type="AlphaFoldDB" id="A0A812D536"/>
<dbReference type="GO" id="GO:0031533">
    <property type="term" value="C:mRNA capping enzyme complex"/>
    <property type="evidence" value="ECO:0007669"/>
    <property type="project" value="InterPro"/>
</dbReference>
<keyword evidence="3" id="KW-1185">Reference proteome</keyword>
<evidence type="ECO:0000256" key="1">
    <source>
        <dbReference type="SAM" id="MobiDB-lite"/>
    </source>
</evidence>
<gene>
    <name evidence="2" type="ORF">SPHA_47477</name>
</gene>